<evidence type="ECO:0000313" key="17">
    <source>
        <dbReference type="Proteomes" id="UP001295423"/>
    </source>
</evidence>
<gene>
    <name evidence="16" type="ORF">CYCCA115_LOCUS142</name>
</gene>
<keyword evidence="8 15" id="KW-1133">Transmembrane helix</keyword>
<feature type="transmembrane region" description="Helical" evidence="15">
    <location>
        <begin position="7"/>
        <end position="31"/>
    </location>
</feature>
<keyword evidence="12" id="KW-0456">Lyase</keyword>
<evidence type="ECO:0000256" key="10">
    <source>
        <dbReference type="ARBA" id="ARBA00023136"/>
    </source>
</evidence>
<dbReference type="GO" id="GO:0102158">
    <property type="term" value="F:very-long-chain (3R)-3-hydroxyacyl-CoA dehydratase activity"/>
    <property type="evidence" value="ECO:0007669"/>
    <property type="project" value="UniProtKB-EC"/>
</dbReference>
<organism evidence="16 17">
    <name type="scientific">Cylindrotheca closterium</name>
    <dbReference type="NCBI Taxonomy" id="2856"/>
    <lineage>
        <taxon>Eukaryota</taxon>
        <taxon>Sar</taxon>
        <taxon>Stramenopiles</taxon>
        <taxon>Ochrophyta</taxon>
        <taxon>Bacillariophyta</taxon>
        <taxon>Bacillariophyceae</taxon>
        <taxon>Bacillariophycidae</taxon>
        <taxon>Bacillariales</taxon>
        <taxon>Bacillariaceae</taxon>
        <taxon>Cylindrotheca</taxon>
    </lineage>
</organism>
<dbReference type="EMBL" id="CAKOGP040000001">
    <property type="protein sequence ID" value="CAJ1894212.1"/>
    <property type="molecule type" value="Genomic_DNA"/>
</dbReference>
<dbReference type="GO" id="GO:0030148">
    <property type="term" value="P:sphingolipid biosynthetic process"/>
    <property type="evidence" value="ECO:0007669"/>
    <property type="project" value="TreeGrafter"/>
</dbReference>
<dbReference type="EC" id="4.2.1.134" evidence="4"/>
<name>A0AAD2CA32_9STRA</name>
<keyword evidence="11" id="KW-0275">Fatty acid biosynthesis</keyword>
<evidence type="ECO:0000256" key="4">
    <source>
        <dbReference type="ARBA" id="ARBA00013122"/>
    </source>
</evidence>
<evidence type="ECO:0000256" key="15">
    <source>
        <dbReference type="SAM" id="Phobius"/>
    </source>
</evidence>
<accession>A0AAD2CA32</accession>
<comment type="similarity">
    <text evidence="3">Belongs to the very long-chain fatty acids dehydratase HACD family.</text>
</comment>
<evidence type="ECO:0000256" key="2">
    <source>
        <dbReference type="ARBA" id="ARBA00005194"/>
    </source>
</evidence>
<evidence type="ECO:0000256" key="8">
    <source>
        <dbReference type="ARBA" id="ARBA00022989"/>
    </source>
</evidence>
<keyword evidence="5" id="KW-0444">Lipid biosynthesis</keyword>
<feature type="region of interest" description="Disordered" evidence="14">
    <location>
        <begin position="216"/>
        <end position="239"/>
    </location>
</feature>
<evidence type="ECO:0000256" key="11">
    <source>
        <dbReference type="ARBA" id="ARBA00023160"/>
    </source>
</evidence>
<evidence type="ECO:0000256" key="1">
    <source>
        <dbReference type="ARBA" id="ARBA00004141"/>
    </source>
</evidence>
<dbReference type="GO" id="GO:0030497">
    <property type="term" value="P:fatty acid elongation"/>
    <property type="evidence" value="ECO:0007669"/>
    <property type="project" value="TreeGrafter"/>
</dbReference>
<feature type="transmembrane region" description="Helical" evidence="15">
    <location>
        <begin position="397"/>
        <end position="423"/>
    </location>
</feature>
<evidence type="ECO:0000256" key="6">
    <source>
        <dbReference type="ARBA" id="ARBA00022692"/>
    </source>
</evidence>
<evidence type="ECO:0000256" key="14">
    <source>
        <dbReference type="SAM" id="MobiDB-lite"/>
    </source>
</evidence>
<evidence type="ECO:0000256" key="13">
    <source>
        <dbReference type="ARBA" id="ARBA00036671"/>
    </source>
</evidence>
<dbReference type="InterPro" id="IPR007482">
    <property type="entry name" value="Tyr_Pase-like_PTPLA"/>
</dbReference>
<protein>
    <recommendedName>
        <fullName evidence="4">very-long-chain (3R)-3-hydroxyacyl-CoA dehydratase</fullName>
        <ecNumber evidence="4">4.2.1.134</ecNumber>
    </recommendedName>
</protein>
<evidence type="ECO:0000256" key="12">
    <source>
        <dbReference type="ARBA" id="ARBA00023239"/>
    </source>
</evidence>
<dbReference type="Pfam" id="PF04387">
    <property type="entry name" value="PTPLA"/>
    <property type="match status" value="1"/>
</dbReference>
<evidence type="ECO:0000256" key="3">
    <source>
        <dbReference type="ARBA" id="ARBA00007811"/>
    </source>
</evidence>
<keyword evidence="9" id="KW-0443">Lipid metabolism</keyword>
<comment type="catalytic activity">
    <reaction evidence="13">
        <text>a very-long-chain (3R)-3-hydroxyacyl-CoA = a very-long-chain (2E)-enoyl-CoA + H2O</text>
        <dbReference type="Rhea" id="RHEA:45812"/>
        <dbReference type="ChEBI" id="CHEBI:15377"/>
        <dbReference type="ChEBI" id="CHEBI:83728"/>
        <dbReference type="ChEBI" id="CHEBI:85440"/>
        <dbReference type="EC" id="4.2.1.134"/>
    </reaction>
</comment>
<feature type="transmembrane region" description="Helical" evidence="15">
    <location>
        <begin position="139"/>
        <end position="156"/>
    </location>
</feature>
<evidence type="ECO:0000256" key="5">
    <source>
        <dbReference type="ARBA" id="ARBA00022516"/>
    </source>
</evidence>
<evidence type="ECO:0000313" key="16">
    <source>
        <dbReference type="EMBL" id="CAJ1894212.1"/>
    </source>
</evidence>
<comment type="pathway">
    <text evidence="2">Lipid metabolism; fatty acid biosynthesis.</text>
</comment>
<dbReference type="GO" id="GO:0005789">
    <property type="term" value="C:endoplasmic reticulum membrane"/>
    <property type="evidence" value="ECO:0007669"/>
    <property type="project" value="TreeGrafter"/>
</dbReference>
<proteinExistence type="inferred from homology"/>
<keyword evidence="10 15" id="KW-0472">Membrane</keyword>
<keyword evidence="7" id="KW-0276">Fatty acid metabolism</keyword>
<feature type="transmembrane region" description="Helical" evidence="15">
    <location>
        <begin position="104"/>
        <end position="127"/>
    </location>
</feature>
<reference evidence="16" key="1">
    <citation type="submission" date="2023-08" db="EMBL/GenBank/DDBJ databases">
        <authorList>
            <person name="Audoor S."/>
            <person name="Bilcke G."/>
        </authorList>
    </citation>
    <scope>NUCLEOTIDE SEQUENCE</scope>
</reference>
<dbReference type="PANTHER" id="PTHR11035:SF3">
    <property type="entry name" value="VERY-LONG-CHAIN (3R)-3-HYDROXYACYL-COA DEHYDRATASE"/>
    <property type="match status" value="1"/>
</dbReference>
<evidence type="ECO:0000256" key="9">
    <source>
        <dbReference type="ARBA" id="ARBA00023098"/>
    </source>
</evidence>
<dbReference type="Proteomes" id="UP001295423">
    <property type="component" value="Unassembled WGS sequence"/>
</dbReference>
<evidence type="ECO:0000256" key="7">
    <source>
        <dbReference type="ARBA" id="ARBA00022832"/>
    </source>
</evidence>
<sequence>MGPKDMYLILYNAFCCAGWALVLKMAVSTVISGEGSLWESLASVYSTEGLATFLTYSQSAALLEIIHAAVGLVRSPVVVTALQVGSRIAALWAVNESEDAQNQWGAGVMIISWALVEVFRYMFYAFAIVTGDSTKKTPYVLFWARYSLFAVLYPTGITGELTVFFKAAADPSVGGLLGGAVAFVYGTLLPAIYFVGSPGMIMNMVGNRKSAFKKRFARPPPPPRGISFPIDDKEKGTRGSTPVNKEILAAAVGAVNPEKAEAIRKAKGYRFTYTKHLIALVEEQCKSPENALKIAQAGLDKAYEIFEFVAPDGSAVSLKEAMAVKNTEKFDTGFIKGEATEKAGGLEIPYKGEILKGDALKAQVKKWVDYGTIEPTAGEAIIGCVDNPKWCELSDRYFVLLGAGSAMGPLHVLLALGANVIAIDLDRPFIWKRLIGLAKKSTGTMTFPLKKPQAGLSEDELYDNAGCNLFTHTPMIRDWLMDLYKGKPFTVGSYAYLNGALHVQVSLAMDAITKDLSEKRQGTSLAYLCTPTDLHLVPEEVYKASNENYKLFNSKPLCMIMRLLSNGKLLKKNMRKPAAGEGGDYYLVNGISVAQGPNYILAKRMQHWRAIIARSKGCIVSTNIAPATSTQSVVQNRTFAWAYEGMPYFTPYEIFAPETSNAVMTAILFSDINDPKSVGNPKNKLNNPNQLFSYGSFHGGNWRCAYMVDSIGETSVLLYFSRVAGPYVAVVGVAGAAVVAKVLGYV</sequence>
<dbReference type="PANTHER" id="PTHR11035">
    <property type="entry name" value="VERY-LONG-CHAIN (3R)-3-HYDROXYACYL-COA DEHYDRATASE"/>
    <property type="match status" value="1"/>
</dbReference>
<dbReference type="GO" id="GO:0042761">
    <property type="term" value="P:very long-chain fatty acid biosynthetic process"/>
    <property type="evidence" value="ECO:0007669"/>
    <property type="project" value="TreeGrafter"/>
</dbReference>
<keyword evidence="6 15" id="KW-0812">Transmembrane</keyword>
<comment type="caution">
    <text evidence="16">The sequence shown here is derived from an EMBL/GenBank/DDBJ whole genome shotgun (WGS) entry which is preliminary data.</text>
</comment>
<feature type="transmembrane region" description="Helical" evidence="15">
    <location>
        <begin position="176"/>
        <end position="195"/>
    </location>
</feature>
<comment type="subcellular location">
    <subcellularLocation>
        <location evidence="1">Membrane</location>
        <topology evidence="1">Multi-pass membrane protein</topology>
    </subcellularLocation>
</comment>
<keyword evidence="17" id="KW-1185">Reference proteome</keyword>
<dbReference type="AlphaFoldDB" id="A0AAD2CA32"/>